<keyword evidence="3 7" id="KW-0999">Mitochondrion inner membrane</keyword>
<evidence type="ECO:0000256" key="9">
    <source>
        <dbReference type="SAM" id="MobiDB-lite"/>
    </source>
</evidence>
<keyword evidence="11" id="KW-1185">Reference proteome</keyword>
<comment type="subunit">
    <text evidence="7">Component of the mitochondrial contact site and cristae organizing system (MICOS) complex.</text>
</comment>
<organism evidence="10 11">
    <name type="scientific">Labeo rohita</name>
    <name type="common">Indian major carp</name>
    <name type="synonym">Cyprinus rohita</name>
    <dbReference type="NCBI Taxonomy" id="84645"/>
    <lineage>
        <taxon>Eukaryota</taxon>
        <taxon>Metazoa</taxon>
        <taxon>Chordata</taxon>
        <taxon>Craniata</taxon>
        <taxon>Vertebrata</taxon>
        <taxon>Euteleostomi</taxon>
        <taxon>Actinopterygii</taxon>
        <taxon>Neopterygii</taxon>
        <taxon>Teleostei</taxon>
        <taxon>Ostariophysi</taxon>
        <taxon>Cypriniformes</taxon>
        <taxon>Cyprinidae</taxon>
        <taxon>Labeoninae</taxon>
        <taxon>Labeonini</taxon>
        <taxon>Labeo</taxon>
    </lineage>
</organism>
<feature type="transmembrane region" description="Helical" evidence="7">
    <location>
        <begin position="341"/>
        <end position="366"/>
    </location>
</feature>
<dbReference type="GO" id="GO:0016567">
    <property type="term" value="P:protein ubiquitination"/>
    <property type="evidence" value="ECO:0007669"/>
    <property type="project" value="InterPro"/>
</dbReference>
<dbReference type="InterPro" id="IPR019133">
    <property type="entry name" value="MIC60"/>
</dbReference>
<feature type="region of interest" description="Disordered" evidence="9">
    <location>
        <begin position="631"/>
        <end position="701"/>
    </location>
</feature>
<feature type="coiled-coil region" evidence="8">
    <location>
        <begin position="935"/>
        <end position="1000"/>
    </location>
</feature>
<gene>
    <name evidence="10" type="ORF">ROHU_022571</name>
</gene>
<evidence type="ECO:0000256" key="4">
    <source>
        <dbReference type="ARBA" id="ARBA00022989"/>
    </source>
</evidence>
<comment type="function">
    <text evidence="7">Component of the MICOS complex, a large protein complex of the mitochondrial inner membrane that plays crucial roles in the maintenance of crista junctions, inner membrane architecture, and formation of contact sites to the outer membrane.</text>
</comment>
<name>A0A498MV71_LABRO</name>
<keyword evidence="6 7" id="KW-0472">Membrane</keyword>
<feature type="compositionally biased region" description="Basic and acidic residues" evidence="9">
    <location>
        <begin position="674"/>
        <end position="701"/>
    </location>
</feature>
<dbReference type="PANTHER" id="PTHR15302:SF0">
    <property type="entry name" value="E3 UBIQUITIN-PROTEIN LIGASE RNF103"/>
    <property type="match status" value="1"/>
</dbReference>
<evidence type="ECO:0000313" key="11">
    <source>
        <dbReference type="Proteomes" id="UP000290572"/>
    </source>
</evidence>
<keyword evidence="12" id="KW-1267">Proteomics identification</keyword>
<feature type="compositionally biased region" description="Polar residues" evidence="9">
    <location>
        <begin position="520"/>
        <end position="532"/>
    </location>
</feature>
<feature type="compositionally biased region" description="Basic and acidic residues" evidence="9">
    <location>
        <begin position="510"/>
        <end position="519"/>
    </location>
</feature>
<evidence type="ECO:0000256" key="7">
    <source>
        <dbReference type="RuleBase" id="RU363000"/>
    </source>
</evidence>
<feature type="coiled-coil region" evidence="8">
    <location>
        <begin position="883"/>
        <end position="910"/>
    </location>
</feature>
<evidence type="ECO:0000256" key="2">
    <source>
        <dbReference type="ARBA" id="ARBA00022692"/>
    </source>
</evidence>
<proteinExistence type="evidence at protein level"/>
<comment type="similarity">
    <text evidence="1 7">Belongs to the MICOS complex subunit Mic60 family.</text>
</comment>
<comment type="caution">
    <text evidence="10">The sequence shown here is derived from an EMBL/GenBank/DDBJ whole genome shotgun (WGS) entry which is preliminary data.</text>
</comment>
<comment type="caution">
    <text evidence="7">Lacks conserved residue(s) required for the propagation of feature annotation.</text>
</comment>
<comment type="subcellular location">
    <subcellularLocation>
        <location evidence="7">Mitochondrion inner membrane</location>
        <topology evidence="7">Single-pass membrane protein</topology>
    </subcellularLocation>
</comment>
<keyword evidence="4 7" id="KW-1133">Transmembrane helix</keyword>
<dbReference type="GO" id="GO:0036503">
    <property type="term" value="P:ERAD pathway"/>
    <property type="evidence" value="ECO:0007669"/>
    <property type="project" value="TreeGrafter"/>
</dbReference>
<keyword evidence="2 7" id="KW-0812">Transmembrane</keyword>
<dbReference type="GO" id="GO:0005783">
    <property type="term" value="C:endoplasmic reticulum"/>
    <property type="evidence" value="ECO:0007669"/>
    <property type="project" value="TreeGrafter"/>
</dbReference>
<dbReference type="AlphaFoldDB" id="A0A498MV71"/>
<dbReference type="GO" id="GO:0005743">
    <property type="term" value="C:mitochondrial inner membrane"/>
    <property type="evidence" value="ECO:0007669"/>
    <property type="project" value="UniProtKB-SubCell"/>
</dbReference>
<evidence type="ECO:0000256" key="1">
    <source>
        <dbReference type="ARBA" id="ARBA00010877"/>
    </source>
</evidence>
<sequence>MLFILARFFEAIVWYETGIFATQLVDPVTLSFKKLKTILECRGLGYSGLAEKRDVRELVENSGELMQGELYSALKNEKEQVGSDSSTTFNGEMHFYELVEDTKDGIWLVQVIAQDRNPLLSTTNWGKMVQKVSQFGIRTGTFNCSSDSRYCHKRGWMKSTLIMSVPQTNASKGKVMLKEYNGRRIETEHIFKWMTAHVASRIKTIRFSEQLMDDWYQMEKQPVKMFLFARLLQPPAFFSALSIKFTGRIEFIFVDVRNWDNNTCLEEIGVQQMPSYILKTPEGIYRYGNSTGEFISLHAMDAFLRSVQPEVNDLFILSLVMVNLMAWMDLFITQGATIKRFVVLISTLGTYNSLLIISWLPILGFLQLPYLDNFYEYSLKLLRYADTTTIASWVRADWTFYSSHPALFLSTYLAHGLLIDYFEKKRRCSNEDQNANNLEWLSSLWDWYTSYLVHPIASFQNFESDWDDDPNFLLERLAFPDLWLHPLVPIDYIKNLPTWKFRLARSEGPNRVERDDRQKAMTNPNGDSSGDQEQCVCGKVKAHPLQHCRKYTTAGDSGSTAGKIVAASLLTVGGGLGGTILYAKWDPKFRANVEKSVPYSDQLFEMALGPPPPPLVPLQKKPGKIEPLQISSLSEASKESKQPKAKAKKTDPAPVEAPPAVEEAPAPTPQTLEGEERKDHHEPVLKERPAEEVSARLAQQDKAEQDTLAALTAGLEESLGSSAKITLQAIGAQEAALTAIAAHTNKLKEAMDSETPPDEKSAQWKALNEALSDRTRAMEEAEEALFKAKGQLEKMRGVINSAKQSKIDAARPQILAAEENLHNMIVDLDKVVTKVQAAQTEAKIVSQYSELVNEAKAQFQQELANITPEIQANWKGLSGKLSADDLNSLIAHAHRRIDQLNRELAEQRVREQIHIEAALEQQKLEDQKALERAVASALEHRREDLRLEQEKKVQEVREVMEAEMRTQLRRQAAAHTDHLRDVLKVQEQELREEAQEILNSKMVEQETHYRRLTQEQLDTFTLDMNTAYARLKGIEEAIDSHVTAEEEARKAHQLWLSVEALNYTLKSAGPDSPTEPLEVAVRAIKENCAENEFAQALATAIPEESLSRGVYSEASLRARFYDIRRLARRVALIDETRNSLYQYFLSYLQSVLLFESEQVAPPAKLAPEDLDTFKLLAYATYSIERGDLELAAKFVNQLRGESQRVAQDWLKEARLTLETKQVISLLSAYANAVGLGTTQAP</sequence>
<dbReference type="InterPro" id="IPR042494">
    <property type="entry name" value="RNF103"/>
</dbReference>
<feature type="region of interest" description="Disordered" evidence="9">
    <location>
        <begin position="510"/>
        <end position="533"/>
    </location>
</feature>
<keyword evidence="8" id="KW-0175">Coiled coil</keyword>
<reference evidence="10 11" key="1">
    <citation type="submission" date="2018-03" db="EMBL/GenBank/DDBJ databases">
        <title>Draft genome sequence of Rohu Carp (Labeo rohita).</title>
        <authorList>
            <person name="Das P."/>
            <person name="Kushwaha B."/>
            <person name="Joshi C.G."/>
            <person name="Kumar D."/>
            <person name="Nagpure N.S."/>
            <person name="Sahoo L."/>
            <person name="Das S.P."/>
            <person name="Bit A."/>
            <person name="Patnaik S."/>
            <person name="Meher P.K."/>
            <person name="Jayasankar P."/>
            <person name="Koringa P.G."/>
            <person name="Patel N.V."/>
            <person name="Hinsu A.T."/>
            <person name="Kumar R."/>
            <person name="Pandey M."/>
            <person name="Agarwal S."/>
            <person name="Srivastava S."/>
            <person name="Singh M."/>
            <person name="Iquebal M.A."/>
            <person name="Jaiswal S."/>
            <person name="Angadi U.B."/>
            <person name="Kumar N."/>
            <person name="Raza M."/>
            <person name="Shah T.M."/>
            <person name="Rai A."/>
            <person name="Jena J.K."/>
        </authorList>
    </citation>
    <scope>NUCLEOTIDE SEQUENCE [LARGE SCALE GENOMIC DNA]</scope>
    <source>
        <strain evidence="10">DASCIFA01</strain>
        <tissue evidence="10">Testis</tissue>
    </source>
</reference>
<evidence type="ECO:0000256" key="6">
    <source>
        <dbReference type="ARBA" id="ARBA00023136"/>
    </source>
</evidence>
<dbReference type="Pfam" id="PF09731">
    <property type="entry name" value="Mitofilin"/>
    <property type="match status" value="1"/>
</dbReference>
<dbReference type="Proteomes" id="UP000290572">
    <property type="component" value="Unassembled WGS sequence"/>
</dbReference>
<accession>A0A498MV71</accession>
<feature type="transmembrane region" description="Helical" evidence="7">
    <location>
        <begin position="314"/>
        <end position="332"/>
    </location>
</feature>
<dbReference type="STRING" id="84645.A0A498MV71"/>
<evidence type="ECO:0000256" key="8">
    <source>
        <dbReference type="SAM" id="Coils"/>
    </source>
</evidence>
<dbReference type="PANTHER" id="PTHR15302">
    <property type="entry name" value="E3 UBIQUITIN-PROTEIN LIGASE RNF103"/>
    <property type="match status" value="1"/>
</dbReference>
<protein>
    <recommendedName>
        <fullName evidence="7">MICOS complex subunit MIC60</fullName>
    </recommendedName>
    <alternativeName>
        <fullName evidence="7">Mitofilin</fullName>
    </alternativeName>
</protein>
<dbReference type="EMBL" id="QBIY01012558">
    <property type="protein sequence ID" value="RXN23743.1"/>
    <property type="molecule type" value="Genomic_DNA"/>
</dbReference>
<evidence type="ECO:0007829" key="12">
    <source>
        <dbReference type="PeptideAtlas" id="A0A498MV71"/>
    </source>
</evidence>
<evidence type="ECO:0000313" key="10">
    <source>
        <dbReference type="EMBL" id="RXN23743.1"/>
    </source>
</evidence>
<dbReference type="GO" id="GO:0004842">
    <property type="term" value="F:ubiquitin-protein transferase activity"/>
    <property type="evidence" value="ECO:0007669"/>
    <property type="project" value="InterPro"/>
</dbReference>
<keyword evidence="5 7" id="KW-0496">Mitochondrion</keyword>
<evidence type="ECO:0000256" key="5">
    <source>
        <dbReference type="ARBA" id="ARBA00023128"/>
    </source>
</evidence>
<evidence type="ECO:0000256" key="3">
    <source>
        <dbReference type="ARBA" id="ARBA00022792"/>
    </source>
</evidence>
<feature type="compositionally biased region" description="Low complexity" evidence="9">
    <location>
        <begin position="652"/>
        <end position="665"/>
    </location>
</feature>